<accession>A0A1L7XEN5</accession>
<keyword evidence="7 8" id="KW-0472">Membrane</keyword>
<dbReference type="GO" id="GO:0140053">
    <property type="term" value="P:mitochondrial gene expression"/>
    <property type="evidence" value="ECO:0007669"/>
    <property type="project" value="UniProtKB-UniRule"/>
</dbReference>
<dbReference type="STRING" id="576137.A0A1L7XEN5"/>
<evidence type="ECO:0000256" key="8">
    <source>
        <dbReference type="RuleBase" id="RU367062"/>
    </source>
</evidence>
<dbReference type="GO" id="GO:0048255">
    <property type="term" value="P:mRNA stabilization"/>
    <property type="evidence" value="ECO:0007669"/>
    <property type="project" value="TreeGrafter"/>
</dbReference>
<dbReference type="EMBL" id="FJOG01000023">
    <property type="protein sequence ID" value="CZR63492.1"/>
    <property type="molecule type" value="Genomic_DNA"/>
</dbReference>
<dbReference type="Proteomes" id="UP000184330">
    <property type="component" value="Unassembled WGS sequence"/>
</dbReference>
<reference evidence="10 11" key="1">
    <citation type="submission" date="2016-03" db="EMBL/GenBank/DDBJ databases">
        <authorList>
            <person name="Ploux O."/>
        </authorList>
    </citation>
    <scope>NUCLEOTIDE SEQUENCE [LARGE SCALE GENOMIC DNA]</scope>
    <source>
        <strain evidence="10 11">UAMH 11012</strain>
    </source>
</reference>
<protein>
    <recommendedName>
        <fullName evidence="8">ATPase synthesis protein 25</fullName>
    </recommendedName>
</protein>
<keyword evidence="6 8" id="KW-0496">Mitochondrion</keyword>
<comment type="subcellular location">
    <subcellularLocation>
        <location evidence="2 8">Mitochondrion inner membrane</location>
        <topology evidence="2 8">Peripheral membrane protein</topology>
        <orientation evidence="2 8">Matrix side</orientation>
    </subcellularLocation>
</comment>
<evidence type="ECO:0000256" key="7">
    <source>
        <dbReference type="ARBA" id="ARBA00023136"/>
    </source>
</evidence>
<dbReference type="SUPFAM" id="SSF81301">
    <property type="entry name" value="Nucleotidyltransferase"/>
    <property type="match status" value="1"/>
</dbReference>
<comment type="function">
    <text evidence="1">Probable mitochondrial mRNA stabilization factor.</text>
</comment>
<evidence type="ECO:0000256" key="2">
    <source>
        <dbReference type="ARBA" id="ARBA00004443"/>
    </source>
</evidence>
<evidence type="ECO:0000256" key="1">
    <source>
        <dbReference type="ARBA" id="ARBA00003470"/>
    </source>
</evidence>
<keyword evidence="11" id="KW-1185">Reference proteome</keyword>
<sequence>MVVGRALRTTGCAGCRLSLLRNFTSIAGPSIRIQHPAKLSRCTTRNQQIRYSSQLPQHAESLGASKQDENSNMVEDEDVDREFEAAGDEGGDTQVSSIPWYLQVDSPQKAPKALSERQRIPDLPEHPPPILAPLMQQVSIDLGLDDLTLLDLRKLDPPPALGANLLMLIGTARSEKHLHVSADRLCRWLRSTYKLKPEADGLLGRNELKLKLKRKAKRAKLMGSAVDDSTDDGVRTGWVCVDMGVVEEAEGAEEYASLPKDFVGFGRRTEGVRIVVQMLTEEKREEIDLEKLWTGILRRGTAAKDVENGEAGEAGEVSQETHQHLPVSTSQSTQDPASSLGQTRGFHTTARRLTAGIGARTEHISPSTLEPLVANPFEDFDLQSIRDVAMLDLASGYYEKVRDDILQVSEHVPQLQDNNWRPFLLHILQTHLKSLPAEEAIAILGTGHLDRTSTEFLTCFYETISPIFLSKNEAEILIWLNCYAQDLGHPGYEQSRLLEIFDEVRAAGVAISLTSYKRLLRAILSPPKGQSNYHGPSRSALAGATEIVQTMHDQGFDILSEDMLVDLQELTMPDPLEEIPQHKIFTDPVDTFDLASVPMAPISLRFHALVVLLDLPLFRDESRMRLMNMYASRQHWQQFWEVFRMAPRHNKPQSASMYAFMLFHVAQTKHQKGCMTVLRTWSVDLQREEPPIELTGDVSEAMKACLLVADPHVERDANADPEAKGEWVSLWRRCQ</sequence>
<feature type="region of interest" description="Disordered" evidence="9">
    <location>
        <begin position="304"/>
        <end position="345"/>
    </location>
</feature>
<evidence type="ECO:0000313" key="10">
    <source>
        <dbReference type="EMBL" id="CZR63492.1"/>
    </source>
</evidence>
<evidence type="ECO:0000313" key="11">
    <source>
        <dbReference type="Proteomes" id="UP000184330"/>
    </source>
</evidence>
<proteinExistence type="inferred from homology"/>
<dbReference type="Gene3D" id="3.30.460.10">
    <property type="entry name" value="Beta Polymerase, domain 2"/>
    <property type="match status" value="1"/>
</dbReference>
<evidence type="ECO:0000256" key="4">
    <source>
        <dbReference type="ARBA" id="ARBA00022792"/>
    </source>
</evidence>
<gene>
    <name evidence="10" type="ORF">PAC_13389</name>
</gene>
<comment type="function">
    <text evidence="8">Mitochondrial mRNA stabilization factor.</text>
</comment>
<evidence type="ECO:0000256" key="6">
    <source>
        <dbReference type="ARBA" id="ARBA00023128"/>
    </source>
</evidence>
<dbReference type="InterPro" id="IPR043519">
    <property type="entry name" value="NT_sf"/>
</dbReference>
<comment type="similarity">
    <text evidence="3 8">Belongs to the ATP25 family.</text>
</comment>
<dbReference type="GO" id="GO:0005743">
    <property type="term" value="C:mitochondrial inner membrane"/>
    <property type="evidence" value="ECO:0007669"/>
    <property type="project" value="UniProtKB-SubCell"/>
</dbReference>
<dbReference type="OrthoDB" id="107372at2759"/>
<keyword evidence="4 8" id="KW-0999">Mitochondrion inner membrane</keyword>
<organism evidence="10 11">
    <name type="scientific">Phialocephala subalpina</name>
    <dbReference type="NCBI Taxonomy" id="576137"/>
    <lineage>
        <taxon>Eukaryota</taxon>
        <taxon>Fungi</taxon>
        <taxon>Dikarya</taxon>
        <taxon>Ascomycota</taxon>
        <taxon>Pezizomycotina</taxon>
        <taxon>Leotiomycetes</taxon>
        <taxon>Helotiales</taxon>
        <taxon>Mollisiaceae</taxon>
        <taxon>Phialocephala</taxon>
        <taxon>Phialocephala fortinii species complex</taxon>
    </lineage>
</organism>
<feature type="region of interest" description="Disordered" evidence="9">
    <location>
        <begin position="54"/>
        <end position="76"/>
    </location>
</feature>
<keyword evidence="5 8" id="KW-0809">Transit peptide</keyword>
<evidence type="ECO:0000256" key="5">
    <source>
        <dbReference type="ARBA" id="ARBA00022946"/>
    </source>
</evidence>
<feature type="compositionally biased region" description="Polar residues" evidence="9">
    <location>
        <begin position="326"/>
        <end position="345"/>
    </location>
</feature>
<evidence type="ECO:0000256" key="9">
    <source>
        <dbReference type="SAM" id="MobiDB-lite"/>
    </source>
</evidence>
<dbReference type="PANTHER" id="PTHR28087:SF1">
    <property type="entry name" value="ATPASE SYNTHESIS PROTEIN 25, MITOCHONDRIAL"/>
    <property type="match status" value="1"/>
</dbReference>
<dbReference type="AlphaFoldDB" id="A0A1L7XEN5"/>
<name>A0A1L7XEN5_9HELO</name>
<dbReference type="PANTHER" id="PTHR28087">
    <property type="entry name" value="ATPASE SYNTHESIS PROTEIN 25, MITOCHONDRIAL"/>
    <property type="match status" value="1"/>
</dbReference>
<dbReference type="FunFam" id="3.30.460.10:FF:000044">
    <property type="entry name" value="ATPase synthesis protein 25, mitochondrial"/>
    <property type="match status" value="1"/>
</dbReference>
<evidence type="ECO:0000256" key="3">
    <source>
        <dbReference type="ARBA" id="ARBA00010787"/>
    </source>
</evidence>
<dbReference type="InterPro" id="IPR040152">
    <property type="entry name" value="Atp25"/>
</dbReference>